<dbReference type="InterPro" id="IPR005674">
    <property type="entry name" value="CocE/Ser_esterase"/>
</dbReference>
<dbReference type="Pfam" id="PF08530">
    <property type="entry name" value="PepX_C"/>
    <property type="match status" value="1"/>
</dbReference>
<dbReference type="SMART" id="SM00939">
    <property type="entry name" value="PepX_C"/>
    <property type="match status" value="1"/>
</dbReference>
<dbReference type="Pfam" id="PF02129">
    <property type="entry name" value="Peptidase_S15"/>
    <property type="match status" value="1"/>
</dbReference>
<keyword evidence="1" id="KW-0378">Hydrolase</keyword>
<dbReference type="InterPro" id="IPR029058">
    <property type="entry name" value="AB_hydrolase_fold"/>
</dbReference>
<dbReference type="NCBIfam" id="TIGR00976">
    <property type="entry name" value="CocE_NonD"/>
    <property type="match status" value="2"/>
</dbReference>
<keyword evidence="4" id="KW-1185">Reference proteome</keyword>
<evidence type="ECO:0000259" key="2">
    <source>
        <dbReference type="SMART" id="SM00939"/>
    </source>
</evidence>
<dbReference type="InterPro" id="IPR008979">
    <property type="entry name" value="Galactose-bd-like_sf"/>
</dbReference>
<dbReference type="Gene3D" id="3.40.50.1820">
    <property type="entry name" value="alpha/beta hydrolase"/>
    <property type="match status" value="1"/>
</dbReference>
<proteinExistence type="predicted"/>
<comment type="caution">
    <text evidence="3">The sequence shown here is derived from an EMBL/GenBank/DDBJ whole genome shotgun (WGS) entry which is preliminary data.</text>
</comment>
<protein>
    <recommendedName>
        <fullName evidence="2">Xaa-Pro dipeptidyl-peptidase C-terminal domain-containing protein</fullName>
    </recommendedName>
</protein>
<dbReference type="SUPFAM" id="SSF49785">
    <property type="entry name" value="Galactose-binding domain-like"/>
    <property type="match status" value="1"/>
</dbReference>
<dbReference type="InterPro" id="IPR013736">
    <property type="entry name" value="Xaa-Pro_dipept_C"/>
</dbReference>
<dbReference type="SUPFAM" id="SSF53474">
    <property type="entry name" value="alpha/beta-Hydrolases"/>
    <property type="match status" value="1"/>
</dbReference>
<feature type="domain" description="Xaa-Pro dipeptidyl-peptidase C-terminal" evidence="2">
    <location>
        <begin position="351"/>
        <end position="592"/>
    </location>
</feature>
<sequence>MAYEASQDTRPPGWSDLSYYVKMRDDIRLALSVYFPDRTSSSSPSILVLTRYGRAAVKVRKGPRSIDHWLASGYVVSVLDVRGTTSSFGARKDELGFEEQADAEEVIAHIATQPWCNGKVITYGTSYSGNTADLATTRDAPALVAAIPCATDFDWWELFWPGGLANEAFFKAWAQTVYDIDFGRPFVIDGVAIYRNELELHTGLDGCARAEDCIKLFPTLQPVDEDGDCSLLQMALQSREDTGSHWTPDDYNAVSYRDDHGTNGHCYFDSSTSSQIVDVVKQGKPVQWWASWMDGNTADEAINRFLSTPEIPSVMIITANNHGGHERVDPFMPDLADPLPSVTEQCHEQLHFAEDILNGRLPPRSIKYYVLGSGVFRESTAWPPKDAVDTCLWLSDNNQLLSHDPIAGVDSHSIDSAATTGTQSRWNQSVNTFYSNQHLQDAKLLSYDTAPMASDVEIVGWPTLTLQMRTQTDDPAIFAYLEDVSPQGKVTYVTEGVLGLIHRKIAPENALPFDHGPMPHTFFQKDSTPVVPGSEMAVSLRLFATAALIRKGHRLRIAIAGADVDTFPSTIAEGKEERFDIRRGGSAASKLCLPLRYDVHA</sequence>
<gene>
    <name evidence="3" type="ORF">PRZ48_006353</name>
</gene>
<dbReference type="InterPro" id="IPR000383">
    <property type="entry name" value="Xaa-Pro-like_dom"/>
</dbReference>
<dbReference type="EMBL" id="JAXOVC010000004">
    <property type="protein sequence ID" value="KAK4502926.1"/>
    <property type="molecule type" value="Genomic_DNA"/>
</dbReference>
<dbReference type="Gene3D" id="1.10.3020.10">
    <property type="entry name" value="alpha-amino acid ester hydrolase ( Helical cap domain)"/>
    <property type="match status" value="1"/>
</dbReference>
<name>A0ABR0EP55_ZASCE</name>
<evidence type="ECO:0000313" key="4">
    <source>
        <dbReference type="Proteomes" id="UP001305779"/>
    </source>
</evidence>
<organism evidence="3 4">
    <name type="scientific">Zasmidium cellare</name>
    <name type="common">Wine cellar mold</name>
    <name type="synonym">Racodium cellare</name>
    <dbReference type="NCBI Taxonomy" id="395010"/>
    <lineage>
        <taxon>Eukaryota</taxon>
        <taxon>Fungi</taxon>
        <taxon>Dikarya</taxon>
        <taxon>Ascomycota</taxon>
        <taxon>Pezizomycotina</taxon>
        <taxon>Dothideomycetes</taxon>
        <taxon>Dothideomycetidae</taxon>
        <taxon>Mycosphaerellales</taxon>
        <taxon>Mycosphaerellaceae</taxon>
        <taxon>Zasmidium</taxon>
    </lineage>
</organism>
<accession>A0ABR0EP55</accession>
<dbReference type="Proteomes" id="UP001305779">
    <property type="component" value="Unassembled WGS sequence"/>
</dbReference>
<dbReference type="Gene3D" id="2.60.120.260">
    <property type="entry name" value="Galactose-binding domain-like"/>
    <property type="match status" value="1"/>
</dbReference>
<reference evidence="3 4" key="1">
    <citation type="journal article" date="2023" name="G3 (Bethesda)">
        <title>A chromosome-level genome assembly of Zasmidium syzygii isolated from banana leaves.</title>
        <authorList>
            <person name="van Westerhoven A.C."/>
            <person name="Mehrabi R."/>
            <person name="Talebi R."/>
            <person name="Steentjes M.B.F."/>
            <person name="Corcolon B."/>
            <person name="Chong P.A."/>
            <person name="Kema G.H.J."/>
            <person name="Seidl M.F."/>
        </authorList>
    </citation>
    <scope>NUCLEOTIDE SEQUENCE [LARGE SCALE GENOMIC DNA]</scope>
    <source>
        <strain evidence="3 4">P124</strain>
    </source>
</reference>
<evidence type="ECO:0000313" key="3">
    <source>
        <dbReference type="EMBL" id="KAK4502926.1"/>
    </source>
</evidence>
<evidence type="ECO:0000256" key="1">
    <source>
        <dbReference type="ARBA" id="ARBA00022801"/>
    </source>
</evidence>